<protein>
    <submittedName>
        <fullName evidence="3 4">Gibberellin regulated protein</fullName>
    </submittedName>
</protein>
<evidence type="ECO:0000256" key="1">
    <source>
        <dbReference type="ARBA" id="ARBA00010582"/>
    </source>
</evidence>
<evidence type="ECO:0000313" key="3">
    <source>
        <dbReference type="EMBL" id="KAF5814115.1"/>
    </source>
</evidence>
<reference evidence="3" key="3">
    <citation type="submission" date="2020-06" db="EMBL/GenBank/DDBJ databases">
        <title>Helianthus annuus Genome sequencing and assembly Release 2.</title>
        <authorList>
            <person name="Gouzy J."/>
            <person name="Langlade N."/>
            <person name="Munos S."/>
        </authorList>
    </citation>
    <scope>NUCLEOTIDE SEQUENCE</scope>
    <source>
        <tissue evidence="3">Leaves</tissue>
    </source>
</reference>
<keyword evidence="5" id="KW-1185">Reference proteome</keyword>
<feature type="chain" id="PRO_5013236472" evidence="2">
    <location>
        <begin position="26"/>
        <end position="89"/>
    </location>
</feature>
<dbReference type="Gramene" id="mRNA:HanXRQr2_Chr03g0106861">
    <property type="protein sequence ID" value="mRNA:HanXRQr2_Chr03g0106861"/>
    <property type="gene ID" value="HanXRQr2_Chr03g0106861"/>
</dbReference>
<dbReference type="STRING" id="4232.A0A251V5F5"/>
<organism evidence="4 5">
    <name type="scientific">Helianthus annuus</name>
    <name type="common">Common sunflower</name>
    <dbReference type="NCBI Taxonomy" id="4232"/>
    <lineage>
        <taxon>Eukaryota</taxon>
        <taxon>Viridiplantae</taxon>
        <taxon>Streptophyta</taxon>
        <taxon>Embryophyta</taxon>
        <taxon>Tracheophyta</taxon>
        <taxon>Spermatophyta</taxon>
        <taxon>Magnoliopsida</taxon>
        <taxon>eudicotyledons</taxon>
        <taxon>Gunneridae</taxon>
        <taxon>Pentapetalae</taxon>
        <taxon>asterids</taxon>
        <taxon>campanulids</taxon>
        <taxon>Asterales</taxon>
        <taxon>Asteraceae</taxon>
        <taxon>Asteroideae</taxon>
        <taxon>Heliantheae alliance</taxon>
        <taxon>Heliantheae</taxon>
        <taxon>Helianthus</taxon>
    </lineage>
</organism>
<dbReference type="Pfam" id="PF02704">
    <property type="entry name" value="GASA"/>
    <property type="match status" value="1"/>
</dbReference>
<sequence length="89" mass="10201">MKKILLLGLLVSLLLAISFLQPSFANMQVYCTNKCKGRCLKSRFPDKCIKFCVICCEDCKCVPTNMYEDKHECPCYKDKKNNKGKPKCP</sequence>
<dbReference type="AlphaFoldDB" id="A0A251V5F5"/>
<reference evidence="3 5" key="1">
    <citation type="journal article" date="2017" name="Nature">
        <title>The sunflower genome provides insights into oil metabolism, flowering and Asterid evolution.</title>
        <authorList>
            <person name="Badouin H."/>
            <person name="Gouzy J."/>
            <person name="Grassa C.J."/>
            <person name="Murat F."/>
            <person name="Staton S.E."/>
            <person name="Cottret L."/>
            <person name="Lelandais-Briere C."/>
            <person name="Owens G.L."/>
            <person name="Carrere S."/>
            <person name="Mayjonade B."/>
            <person name="Legrand L."/>
            <person name="Gill N."/>
            <person name="Kane N.C."/>
            <person name="Bowers J.E."/>
            <person name="Hubner S."/>
            <person name="Bellec A."/>
            <person name="Berard A."/>
            <person name="Berges H."/>
            <person name="Blanchet N."/>
            <person name="Boniface M.C."/>
            <person name="Brunel D."/>
            <person name="Catrice O."/>
            <person name="Chaidir N."/>
            <person name="Claudel C."/>
            <person name="Donnadieu C."/>
            <person name="Faraut T."/>
            <person name="Fievet G."/>
            <person name="Helmstetter N."/>
            <person name="King M."/>
            <person name="Knapp S.J."/>
            <person name="Lai Z."/>
            <person name="Le Paslier M.C."/>
            <person name="Lippi Y."/>
            <person name="Lorenzon L."/>
            <person name="Mandel J.R."/>
            <person name="Marage G."/>
            <person name="Marchand G."/>
            <person name="Marquand E."/>
            <person name="Bret-Mestries E."/>
            <person name="Morien E."/>
            <person name="Nambeesan S."/>
            <person name="Nguyen T."/>
            <person name="Pegot-Espagnet P."/>
            <person name="Pouilly N."/>
            <person name="Raftis F."/>
            <person name="Sallet E."/>
            <person name="Schiex T."/>
            <person name="Thomas J."/>
            <person name="Vandecasteele C."/>
            <person name="Vares D."/>
            <person name="Vear F."/>
            <person name="Vautrin S."/>
            <person name="Crespi M."/>
            <person name="Mangin B."/>
            <person name="Burke J.M."/>
            <person name="Salse J."/>
            <person name="Munos S."/>
            <person name="Vincourt P."/>
            <person name="Rieseberg L.H."/>
            <person name="Langlade N.B."/>
        </authorList>
    </citation>
    <scope>NUCLEOTIDE SEQUENCE [LARGE SCALE GENOMIC DNA]</scope>
    <source>
        <strain evidence="5">cv. SF193</strain>
        <tissue evidence="3">Leaves</tissue>
    </source>
</reference>
<keyword evidence="2" id="KW-0732">Signal</keyword>
<dbReference type="InParanoid" id="A0A251V5F5"/>
<proteinExistence type="inferred from homology"/>
<accession>A0A251V5F5</accession>
<comment type="similarity">
    <text evidence="1">Belongs to the GASA family.</text>
</comment>
<feature type="signal peptide" evidence="2">
    <location>
        <begin position="1"/>
        <end position="25"/>
    </location>
</feature>
<reference evidence="4" key="2">
    <citation type="submission" date="2017-02" db="EMBL/GenBank/DDBJ databases">
        <title>Sunflower complete genome.</title>
        <authorList>
            <person name="Langlade N."/>
            <person name="Munos S."/>
        </authorList>
    </citation>
    <scope>NUCLEOTIDE SEQUENCE [LARGE SCALE GENOMIC DNA]</scope>
    <source>
        <tissue evidence="4">Leaves</tissue>
    </source>
</reference>
<dbReference type="EMBL" id="MNCJ02000318">
    <property type="protein sequence ID" value="KAF5814115.1"/>
    <property type="molecule type" value="Genomic_DNA"/>
</dbReference>
<dbReference type="Proteomes" id="UP000215914">
    <property type="component" value="Chromosome 3"/>
</dbReference>
<dbReference type="PANTHER" id="PTHR23201">
    <property type="entry name" value="EXTENSIN, PROLINE-RICH PROTEIN"/>
    <property type="match status" value="1"/>
</dbReference>
<dbReference type="EMBL" id="CM007892">
    <property type="protein sequence ID" value="OTG30830.1"/>
    <property type="molecule type" value="Genomic_DNA"/>
</dbReference>
<name>A0A251V5F5_HELAN</name>
<gene>
    <name evidence="4" type="ORF">HannXRQ_Chr03g0068801</name>
    <name evidence="3" type="ORF">HanXRQr2_Chr03g0106861</name>
</gene>
<dbReference type="PANTHER" id="PTHR23201:SF118">
    <property type="entry name" value="GIBBERELLIN STIMULATED TRANSCRIPT RELATED PROTEIN 1"/>
    <property type="match status" value="1"/>
</dbReference>
<dbReference type="SMR" id="A0A251V5F5"/>
<evidence type="ECO:0000313" key="5">
    <source>
        <dbReference type="Proteomes" id="UP000215914"/>
    </source>
</evidence>
<evidence type="ECO:0000256" key="2">
    <source>
        <dbReference type="SAM" id="SignalP"/>
    </source>
</evidence>
<evidence type="ECO:0000313" key="4">
    <source>
        <dbReference type="EMBL" id="OTG30830.1"/>
    </source>
</evidence>
<dbReference type="OMA" id="ELCCAKC"/>
<dbReference type="InterPro" id="IPR003854">
    <property type="entry name" value="GASA"/>
</dbReference>